<dbReference type="RefSeq" id="WP_095070549.1">
    <property type="nucleotide sequence ID" value="NZ_LT899436.1"/>
</dbReference>
<accession>A0A238U9C2</accession>
<name>A0A238U9C2_9FLAO</name>
<keyword evidence="1" id="KW-0175">Coiled coil</keyword>
<dbReference type="OrthoDB" id="1189742at2"/>
<evidence type="ECO:0008006" key="4">
    <source>
        <dbReference type="Google" id="ProtNLM"/>
    </source>
</evidence>
<dbReference type="PROSITE" id="PS51257">
    <property type="entry name" value="PROKAR_LIPOPROTEIN"/>
    <property type="match status" value="1"/>
</dbReference>
<proteinExistence type="predicted"/>
<dbReference type="Proteomes" id="UP000215214">
    <property type="component" value="Chromosome TJEJU"/>
</dbReference>
<sequence>MKTSLIKLLIVPVLIFSCSNNSELENIDETITSNENKKVLLIRSEEPNQDNSYYEEDLYIFYLENTIVKQHKLKEDLLLKIEQGEEELIEKLEALQKSIEKNQQTLKFFRIRPRVPGLPPPPVPCPKKITSCRIPLSSYNFIVTNKDLKGILVKIKTKEGEVISYNKELFPAENFEGLPTIRLEKKDYSGDVTLSITKFSPVHEREITYDINATID</sequence>
<protein>
    <recommendedName>
        <fullName evidence="4">Lipoprotein</fullName>
    </recommendedName>
</protein>
<gene>
    <name evidence="2" type="ORF">TJEJU_1340</name>
</gene>
<organism evidence="2 3">
    <name type="scientific">Tenacibaculum jejuense</name>
    <dbReference type="NCBI Taxonomy" id="584609"/>
    <lineage>
        <taxon>Bacteria</taxon>
        <taxon>Pseudomonadati</taxon>
        <taxon>Bacteroidota</taxon>
        <taxon>Flavobacteriia</taxon>
        <taxon>Flavobacteriales</taxon>
        <taxon>Flavobacteriaceae</taxon>
        <taxon>Tenacibaculum</taxon>
    </lineage>
</organism>
<evidence type="ECO:0000313" key="3">
    <source>
        <dbReference type="Proteomes" id="UP000215214"/>
    </source>
</evidence>
<reference evidence="2 3" key="1">
    <citation type="submission" date="2017-07" db="EMBL/GenBank/DDBJ databases">
        <authorList>
            <person name="Sun Z.S."/>
            <person name="Albrecht U."/>
            <person name="Echele G."/>
            <person name="Lee C.C."/>
        </authorList>
    </citation>
    <scope>NUCLEOTIDE SEQUENCE [LARGE SCALE GENOMIC DNA]</scope>
    <source>
        <strain evidence="3">type strain: KCTC 22618</strain>
    </source>
</reference>
<evidence type="ECO:0000256" key="1">
    <source>
        <dbReference type="SAM" id="Coils"/>
    </source>
</evidence>
<feature type="coiled-coil region" evidence="1">
    <location>
        <begin position="78"/>
        <end position="105"/>
    </location>
</feature>
<dbReference type="EMBL" id="LT899436">
    <property type="protein sequence ID" value="SNR15074.1"/>
    <property type="molecule type" value="Genomic_DNA"/>
</dbReference>
<dbReference type="AlphaFoldDB" id="A0A238U9C2"/>
<dbReference type="KEGG" id="tje:TJEJU_1340"/>
<keyword evidence="3" id="KW-1185">Reference proteome</keyword>
<evidence type="ECO:0000313" key="2">
    <source>
        <dbReference type="EMBL" id="SNR15074.1"/>
    </source>
</evidence>